<evidence type="ECO:0000259" key="4">
    <source>
        <dbReference type="Pfam" id="PF05569"/>
    </source>
</evidence>
<evidence type="ECO:0000313" key="6">
    <source>
        <dbReference type="Proteomes" id="UP000240527"/>
    </source>
</evidence>
<feature type="compositionally biased region" description="Low complexity" evidence="2">
    <location>
        <begin position="390"/>
        <end position="411"/>
    </location>
</feature>
<feature type="transmembrane region" description="Helical" evidence="3">
    <location>
        <begin position="36"/>
        <end position="55"/>
    </location>
</feature>
<feature type="compositionally biased region" description="Basic and acidic residues" evidence="2">
    <location>
        <begin position="558"/>
        <end position="577"/>
    </location>
</feature>
<feature type="transmembrane region" description="Helical" evidence="3">
    <location>
        <begin position="291"/>
        <end position="312"/>
    </location>
</feature>
<reference evidence="5 6" key="1">
    <citation type="journal article" date="2015" name="Biotechnol. Bioeng.">
        <title>Genome sequence and phenotypic characterization of Caulobacter segnis.</title>
        <authorList>
            <person name="Patel S."/>
            <person name="Fletcher B."/>
            <person name="Scott D.C."/>
            <person name="Ely B."/>
        </authorList>
    </citation>
    <scope>NUCLEOTIDE SEQUENCE [LARGE SCALE GENOMIC DNA]</scope>
    <source>
        <strain evidence="5 6">TK0059</strain>
    </source>
</reference>
<proteinExistence type="predicted"/>
<feature type="region of interest" description="Disordered" evidence="2">
    <location>
        <begin position="389"/>
        <end position="411"/>
    </location>
</feature>
<evidence type="ECO:0000256" key="2">
    <source>
        <dbReference type="SAM" id="MobiDB-lite"/>
    </source>
</evidence>
<gene>
    <name evidence="5" type="ORF">B7G68_18110</name>
</gene>
<dbReference type="PANTHER" id="PTHR34978:SF3">
    <property type="entry name" value="SLR0241 PROTEIN"/>
    <property type="match status" value="1"/>
</dbReference>
<feature type="region of interest" description="Disordered" evidence="2">
    <location>
        <begin position="553"/>
        <end position="577"/>
    </location>
</feature>
<dbReference type="Pfam" id="PF05569">
    <property type="entry name" value="Peptidase_M56"/>
    <property type="match status" value="1"/>
</dbReference>
<feature type="domain" description="Peptidase M56" evidence="4">
    <location>
        <begin position="83"/>
        <end position="280"/>
    </location>
</feature>
<dbReference type="Proteomes" id="UP000240527">
    <property type="component" value="Chromosome"/>
</dbReference>
<sequence length="577" mass="61580">MTWTLLISLLVKSSLIAGAGLAASRHLTQRPVERVDILRGTVCLLLALPVIMNALPPIELALLPPLTETPTLAASDIASITPPPPTARWTTPGAILGGLWLLGAALIGARLALGLRTLTRWTRKASPVTCPAWLAPIEDLPPADRPNLVCSDKVAGPLSWGVAPGAILVDPATLAERNTASAIMAHELAHLRRHDWIFLVISRVVLAIFWFNPLVWRLHAVLRQRSEEAADAAALGTVDRALYARTLVRLAAHPTSLLAPAASLPMAADARTLKSRIASIMTDAPARRRPLTVALCIGTIALVAAPLAAFAVTRQLAPPIPPVPPAEVASAPLPPAPAAEPAEAAPAAPPAPAAPAAPPAPAADAADAYDMAQARAQAAWDRAQARAEARTQAAFDRGQAQDQARAQAAWDRAQAQAQAEWARAQADAARVNADEIRRQVEAHRDEIQAAAQVAAAQARAQSRVYAEQARLSAEDARRIGEEARRAGEHARVVAMKQARLDMAKGAEQMRAGARQMREEATRLRDPAYRTKQIADNRARGQTVTDEELKALCRSLPGKAEDLERRADQLEERAREVS</sequence>
<dbReference type="PANTHER" id="PTHR34978">
    <property type="entry name" value="POSSIBLE SENSOR-TRANSDUCER PROTEIN BLAR"/>
    <property type="match status" value="1"/>
</dbReference>
<evidence type="ECO:0000256" key="1">
    <source>
        <dbReference type="SAM" id="Coils"/>
    </source>
</evidence>
<dbReference type="EMBL" id="CP027850">
    <property type="protein sequence ID" value="AVQ03585.1"/>
    <property type="molecule type" value="Genomic_DNA"/>
</dbReference>
<feature type="transmembrane region" description="Helical" evidence="3">
    <location>
        <begin position="6"/>
        <end position="24"/>
    </location>
</feature>
<keyword evidence="3" id="KW-1133">Transmembrane helix</keyword>
<dbReference type="InterPro" id="IPR008756">
    <property type="entry name" value="Peptidase_M56"/>
</dbReference>
<evidence type="ECO:0000256" key="3">
    <source>
        <dbReference type="SAM" id="Phobius"/>
    </source>
</evidence>
<accession>A0ABN5IYC9</accession>
<dbReference type="CDD" id="cd07341">
    <property type="entry name" value="M56_BlaR1_MecR1_like"/>
    <property type="match status" value="1"/>
</dbReference>
<keyword evidence="1" id="KW-0175">Coiled coil</keyword>
<organism evidence="5 6">
    <name type="scientific">Caulobacter segnis</name>
    <dbReference type="NCBI Taxonomy" id="88688"/>
    <lineage>
        <taxon>Bacteria</taxon>
        <taxon>Pseudomonadati</taxon>
        <taxon>Pseudomonadota</taxon>
        <taxon>Alphaproteobacteria</taxon>
        <taxon>Caulobacterales</taxon>
        <taxon>Caulobacteraceae</taxon>
        <taxon>Caulobacter</taxon>
    </lineage>
</organism>
<dbReference type="InterPro" id="IPR052173">
    <property type="entry name" value="Beta-lactam_resp_regulator"/>
</dbReference>
<dbReference type="RefSeq" id="WP_013080610.1">
    <property type="nucleotide sequence ID" value="NZ_CP027850.1"/>
</dbReference>
<keyword evidence="6" id="KW-1185">Reference proteome</keyword>
<feature type="compositionally biased region" description="Pro residues" evidence="2">
    <location>
        <begin position="347"/>
        <end position="361"/>
    </location>
</feature>
<feature type="coiled-coil region" evidence="1">
    <location>
        <begin position="426"/>
        <end position="453"/>
    </location>
</feature>
<name>A0ABN5IYC9_9CAUL</name>
<keyword evidence="3" id="KW-0472">Membrane</keyword>
<protein>
    <submittedName>
        <fullName evidence="5">Peptidase M56</fullName>
    </submittedName>
</protein>
<feature type="region of interest" description="Disordered" evidence="2">
    <location>
        <begin position="328"/>
        <end position="367"/>
    </location>
</feature>
<keyword evidence="3" id="KW-0812">Transmembrane</keyword>
<evidence type="ECO:0000313" key="5">
    <source>
        <dbReference type="EMBL" id="AVQ03585.1"/>
    </source>
</evidence>
<feature type="transmembrane region" description="Helical" evidence="3">
    <location>
        <begin position="93"/>
        <end position="113"/>
    </location>
</feature>